<feature type="signal peptide" evidence="7">
    <location>
        <begin position="1"/>
        <end position="27"/>
    </location>
</feature>
<feature type="region of interest" description="Disordered" evidence="6">
    <location>
        <begin position="29"/>
        <end position="218"/>
    </location>
</feature>
<accession>A0ABW5EGD9</accession>
<keyword evidence="3 5" id="KW-0378">Hydrolase</keyword>
<keyword evidence="4 5" id="KW-0720">Serine protease</keyword>
<proteinExistence type="inferred from homology"/>
<dbReference type="RefSeq" id="WP_377535805.1">
    <property type="nucleotide sequence ID" value="NZ_JBHSIG010000001.1"/>
</dbReference>
<dbReference type="PROSITE" id="PS51892">
    <property type="entry name" value="SUBTILASE"/>
    <property type="match status" value="1"/>
</dbReference>
<dbReference type="PANTHER" id="PTHR43806:SF11">
    <property type="entry name" value="CEREVISIN-RELATED"/>
    <property type="match status" value="1"/>
</dbReference>
<dbReference type="InterPro" id="IPR023828">
    <property type="entry name" value="Peptidase_S8_Ser-AS"/>
</dbReference>
<evidence type="ECO:0000256" key="2">
    <source>
        <dbReference type="ARBA" id="ARBA00022670"/>
    </source>
</evidence>
<name>A0ABW5EGD9_9GAMM</name>
<dbReference type="InterPro" id="IPR036852">
    <property type="entry name" value="Peptidase_S8/S53_dom_sf"/>
</dbReference>
<comment type="similarity">
    <text evidence="1 5">Belongs to the peptidase S8 family.</text>
</comment>
<keyword evidence="7" id="KW-0732">Signal</keyword>
<evidence type="ECO:0000256" key="4">
    <source>
        <dbReference type="ARBA" id="ARBA00022825"/>
    </source>
</evidence>
<evidence type="ECO:0000313" key="10">
    <source>
        <dbReference type="Proteomes" id="UP001597425"/>
    </source>
</evidence>
<dbReference type="Proteomes" id="UP001597425">
    <property type="component" value="Unassembled WGS sequence"/>
</dbReference>
<dbReference type="InterPro" id="IPR050131">
    <property type="entry name" value="Peptidase_S8_subtilisin-like"/>
</dbReference>
<reference evidence="10" key="1">
    <citation type="journal article" date="2019" name="Int. J. Syst. Evol. Microbiol.">
        <title>The Global Catalogue of Microorganisms (GCM) 10K type strain sequencing project: providing services to taxonomists for standard genome sequencing and annotation.</title>
        <authorList>
            <consortium name="The Broad Institute Genomics Platform"/>
            <consortium name="The Broad Institute Genome Sequencing Center for Infectious Disease"/>
            <person name="Wu L."/>
            <person name="Ma J."/>
        </authorList>
    </citation>
    <scope>NUCLEOTIDE SEQUENCE [LARGE SCALE GENOMIC DNA]</scope>
    <source>
        <strain evidence="10">KCTC 12848</strain>
    </source>
</reference>
<evidence type="ECO:0000256" key="5">
    <source>
        <dbReference type="PROSITE-ProRule" id="PRU01240"/>
    </source>
</evidence>
<evidence type="ECO:0000256" key="1">
    <source>
        <dbReference type="ARBA" id="ARBA00011073"/>
    </source>
</evidence>
<feature type="active site" description="Charge relay system" evidence="5">
    <location>
        <position position="361"/>
    </location>
</feature>
<feature type="chain" id="PRO_5045655073" evidence="7">
    <location>
        <begin position="28"/>
        <end position="564"/>
    </location>
</feature>
<sequence length="564" mass="60474">MRPAAGGWRITLLSLLLLSPWPGFAVAQTVESDSASEARREPAPAERATEKESPDAREARKKSADAAAERADLSTRERERDSTPARAEEAKPQPGVAPERQREAEPTPESGREPESEPEPSREPESKPATEANPEPQSQREPKPEAEPESSAELPESSAADSAAAETPQEPEQKPEQEPEPARPPMRRGGSLLGRAAPPPPPAPPARQTQAAEQAPEPKAQNYEAGEMLLVSADMAAAQAAARQLQAYQLRVKSRQRLANLGLVVSVFRLPAGSSAPELVARLRTELSDLQLDTNQRYRALNARRRYAHRLIAWPEPLGSCDRDFRIGMLDTAVADRHPALANTALERRNFARGEAAPAVHGTAVASLLIGEPGSPAPGLLPGSRLFAAEVFRQRGDIADTTADTLLDALDWLAGRDVQVVNLSLGGERNRVFELALERLLERDIQLVAAAGNGGPDAPPVFPAAQPGVIAVTAVDALERLYPDANRGDYIDLAAPGVDIWAADGEARGRYHTGTSFAAPFVTAALLLAQQRDVDLTRAVKDLGADGRDDRFGWGLVQVAAGCR</sequence>
<protein>
    <submittedName>
        <fullName evidence="9">S8 family serine peptidase</fullName>
    </submittedName>
</protein>
<keyword evidence="2 5" id="KW-0645">Protease</keyword>
<dbReference type="Pfam" id="PF00082">
    <property type="entry name" value="Peptidase_S8"/>
    <property type="match status" value="1"/>
</dbReference>
<dbReference type="SUPFAM" id="SSF52743">
    <property type="entry name" value="Subtilisin-like"/>
    <property type="match status" value="1"/>
</dbReference>
<evidence type="ECO:0000259" key="8">
    <source>
        <dbReference type="Pfam" id="PF00082"/>
    </source>
</evidence>
<dbReference type="InterPro" id="IPR000209">
    <property type="entry name" value="Peptidase_S8/S53_dom"/>
</dbReference>
<feature type="active site" description="Charge relay system" evidence="5">
    <location>
        <position position="516"/>
    </location>
</feature>
<feature type="compositionally biased region" description="Basic and acidic residues" evidence="6">
    <location>
        <begin position="36"/>
        <end position="91"/>
    </location>
</feature>
<dbReference type="PANTHER" id="PTHR43806">
    <property type="entry name" value="PEPTIDASE S8"/>
    <property type="match status" value="1"/>
</dbReference>
<feature type="compositionally biased region" description="Low complexity" evidence="6">
    <location>
        <begin position="206"/>
        <end position="218"/>
    </location>
</feature>
<dbReference type="EMBL" id="JBHUJD010000031">
    <property type="protein sequence ID" value="MFD2312199.1"/>
    <property type="molecule type" value="Genomic_DNA"/>
</dbReference>
<evidence type="ECO:0000313" key="9">
    <source>
        <dbReference type="EMBL" id="MFD2312199.1"/>
    </source>
</evidence>
<feature type="compositionally biased region" description="Basic and acidic residues" evidence="6">
    <location>
        <begin position="171"/>
        <end position="181"/>
    </location>
</feature>
<feature type="active site" description="Charge relay system" evidence="5">
    <location>
        <position position="331"/>
    </location>
</feature>
<feature type="compositionally biased region" description="Basic and acidic residues" evidence="6">
    <location>
        <begin position="99"/>
        <end position="128"/>
    </location>
</feature>
<dbReference type="Gene3D" id="3.40.50.200">
    <property type="entry name" value="Peptidase S8/S53 domain"/>
    <property type="match status" value="1"/>
</dbReference>
<evidence type="ECO:0000256" key="3">
    <source>
        <dbReference type="ARBA" id="ARBA00022801"/>
    </source>
</evidence>
<evidence type="ECO:0000256" key="6">
    <source>
        <dbReference type="SAM" id="MobiDB-lite"/>
    </source>
</evidence>
<dbReference type="PROSITE" id="PS00138">
    <property type="entry name" value="SUBTILASE_SER"/>
    <property type="match status" value="1"/>
</dbReference>
<dbReference type="CDD" id="cd05561">
    <property type="entry name" value="Peptidases_S8_4"/>
    <property type="match status" value="1"/>
</dbReference>
<feature type="domain" description="Peptidase S8/S53" evidence="8">
    <location>
        <begin position="324"/>
        <end position="538"/>
    </location>
</feature>
<organism evidence="9 10">
    <name type="scientific">Microbulbifer halophilus</name>
    <dbReference type="NCBI Taxonomy" id="453963"/>
    <lineage>
        <taxon>Bacteria</taxon>
        <taxon>Pseudomonadati</taxon>
        <taxon>Pseudomonadota</taxon>
        <taxon>Gammaproteobacteria</taxon>
        <taxon>Cellvibrionales</taxon>
        <taxon>Microbulbiferaceae</taxon>
        <taxon>Microbulbifer</taxon>
    </lineage>
</organism>
<comment type="caution">
    <text evidence="9">The sequence shown here is derived from an EMBL/GenBank/DDBJ whole genome shotgun (WGS) entry which is preliminary data.</text>
</comment>
<gene>
    <name evidence="9" type="ORF">ACFSKX_17395</name>
</gene>
<evidence type="ECO:0000256" key="7">
    <source>
        <dbReference type="SAM" id="SignalP"/>
    </source>
</evidence>
<keyword evidence="10" id="KW-1185">Reference proteome</keyword>
<feature type="compositionally biased region" description="Low complexity" evidence="6">
    <location>
        <begin position="149"/>
        <end position="170"/>
    </location>
</feature>